<dbReference type="InterPro" id="IPR009078">
    <property type="entry name" value="Ferritin-like_SF"/>
</dbReference>
<accession>A0A8H6MMA4</accession>
<evidence type="ECO:0000313" key="3">
    <source>
        <dbReference type="Proteomes" id="UP000652219"/>
    </source>
</evidence>
<feature type="chain" id="PRO_5034211001" description="Twin-arginine translocation pathway signal" evidence="1">
    <location>
        <begin position="23"/>
        <end position="363"/>
    </location>
</feature>
<proteinExistence type="predicted"/>
<gene>
    <name evidence="2" type="ORF">CSOJ01_12514</name>
</gene>
<evidence type="ECO:0008006" key="4">
    <source>
        <dbReference type="Google" id="ProtNLM"/>
    </source>
</evidence>
<dbReference type="SUPFAM" id="SSF47240">
    <property type="entry name" value="Ferritin-like"/>
    <property type="match status" value="1"/>
</dbReference>
<keyword evidence="3" id="KW-1185">Reference proteome</keyword>
<protein>
    <recommendedName>
        <fullName evidence="4">Twin-arginine translocation pathway signal</fullName>
    </recommendedName>
</protein>
<dbReference type="Pfam" id="PF13668">
    <property type="entry name" value="Ferritin_2"/>
    <property type="match status" value="1"/>
</dbReference>
<comment type="caution">
    <text evidence="2">The sequence shown here is derived from an EMBL/GenBank/DDBJ whole genome shotgun (WGS) entry which is preliminary data.</text>
</comment>
<reference evidence="2 3" key="1">
    <citation type="journal article" date="2020" name="Phytopathology">
        <title>Genome Sequence Resources of Colletotrichum truncatum, C. plurivorum, C. musicola, and C. sojae: Four Species Pathogenic to Soybean (Glycine max).</title>
        <authorList>
            <person name="Rogerio F."/>
            <person name="Boufleur T.R."/>
            <person name="Ciampi-Guillardi M."/>
            <person name="Sukno S.A."/>
            <person name="Thon M.R."/>
            <person name="Massola Junior N.S."/>
            <person name="Baroncelli R."/>
        </authorList>
    </citation>
    <scope>NUCLEOTIDE SEQUENCE [LARGE SCALE GENOMIC DNA]</scope>
    <source>
        <strain evidence="2 3">LFN0009</strain>
    </source>
</reference>
<dbReference type="Proteomes" id="UP000652219">
    <property type="component" value="Unassembled WGS sequence"/>
</dbReference>
<sequence length="363" mass="39124">MTTLVASLAVFTLPAACGPTSSAEARKLADPRYGPIPGQSRLFSDYRGKAPPFPGNITAPILPSEKSKPGPEDQVWQNLLAAEWAIFSFYQQGVEAFNASSFVAAGFRNNTYDRIAEIRDNEAGHLRIFQNEISNRSVKPGACQYKYPFSDATSFLALTTFLEVASMAFLTGPVQQPKSEAARGAMVAIATVEARHETWSLADVWGANPFAGPRDTVFLYANKILDLMNTFIIPGSCPKENPPYPTPNQRLPTMSAATGTKSIASGSDVSFNFTDPANQPKFENKKSYFVVFFHGVSNISVSVDVSMWRAGDLVNVTIPAEFEAKGVTIAVFANAPGAPELENVVAGPEILLQHPALLGLLLA</sequence>
<dbReference type="EMBL" id="WIGN01000324">
    <property type="protein sequence ID" value="KAF6799411.1"/>
    <property type="molecule type" value="Genomic_DNA"/>
</dbReference>
<evidence type="ECO:0000313" key="2">
    <source>
        <dbReference type="EMBL" id="KAF6799411.1"/>
    </source>
</evidence>
<organism evidence="2 3">
    <name type="scientific">Colletotrichum sojae</name>
    <dbReference type="NCBI Taxonomy" id="2175907"/>
    <lineage>
        <taxon>Eukaryota</taxon>
        <taxon>Fungi</taxon>
        <taxon>Dikarya</taxon>
        <taxon>Ascomycota</taxon>
        <taxon>Pezizomycotina</taxon>
        <taxon>Sordariomycetes</taxon>
        <taxon>Hypocreomycetidae</taxon>
        <taxon>Glomerellales</taxon>
        <taxon>Glomerellaceae</taxon>
        <taxon>Colletotrichum</taxon>
        <taxon>Colletotrichum orchidearum species complex</taxon>
    </lineage>
</organism>
<dbReference type="AlphaFoldDB" id="A0A8H6MMA4"/>
<keyword evidence="1" id="KW-0732">Signal</keyword>
<evidence type="ECO:0000256" key="1">
    <source>
        <dbReference type="SAM" id="SignalP"/>
    </source>
</evidence>
<feature type="signal peptide" evidence="1">
    <location>
        <begin position="1"/>
        <end position="22"/>
    </location>
</feature>
<dbReference type="CDD" id="cd00657">
    <property type="entry name" value="Ferritin_like"/>
    <property type="match status" value="1"/>
</dbReference>
<name>A0A8H6MMA4_9PEZI</name>